<feature type="region of interest" description="Disordered" evidence="1">
    <location>
        <begin position="280"/>
        <end position="479"/>
    </location>
</feature>
<reference evidence="2" key="1">
    <citation type="submission" date="2024-04" db="UniProtKB">
        <authorList>
            <consortium name="EnsemblMetazoa"/>
        </authorList>
    </citation>
    <scope>IDENTIFICATION</scope>
    <source>
        <strain evidence="2">EBRO</strain>
    </source>
</reference>
<protein>
    <submittedName>
        <fullName evidence="2">Uncharacterized protein</fullName>
    </submittedName>
</protein>
<feature type="region of interest" description="Disordered" evidence="1">
    <location>
        <begin position="578"/>
        <end position="603"/>
    </location>
</feature>
<feature type="compositionally biased region" description="Low complexity" evidence="1">
    <location>
        <begin position="453"/>
        <end position="467"/>
    </location>
</feature>
<evidence type="ECO:0000256" key="1">
    <source>
        <dbReference type="SAM" id="MobiDB-lite"/>
    </source>
</evidence>
<accession>A0AAG5D9X0</accession>
<feature type="compositionally biased region" description="Basic residues" evidence="1">
    <location>
        <begin position="296"/>
        <end position="309"/>
    </location>
</feature>
<name>A0AAG5D9X0_ANOAO</name>
<dbReference type="Proteomes" id="UP000075880">
    <property type="component" value="Unassembled WGS sequence"/>
</dbReference>
<feature type="compositionally biased region" description="Acidic residues" evidence="1">
    <location>
        <begin position="584"/>
        <end position="601"/>
    </location>
</feature>
<evidence type="ECO:0000313" key="2">
    <source>
        <dbReference type="EnsemblMetazoa" id="ENSAATROPP007433"/>
    </source>
</evidence>
<organism evidence="2 3">
    <name type="scientific">Anopheles atroparvus</name>
    <name type="common">European mosquito</name>
    <dbReference type="NCBI Taxonomy" id="41427"/>
    <lineage>
        <taxon>Eukaryota</taxon>
        <taxon>Metazoa</taxon>
        <taxon>Ecdysozoa</taxon>
        <taxon>Arthropoda</taxon>
        <taxon>Hexapoda</taxon>
        <taxon>Insecta</taxon>
        <taxon>Pterygota</taxon>
        <taxon>Neoptera</taxon>
        <taxon>Endopterygota</taxon>
        <taxon>Diptera</taxon>
        <taxon>Nematocera</taxon>
        <taxon>Culicoidea</taxon>
        <taxon>Culicidae</taxon>
        <taxon>Anophelinae</taxon>
        <taxon>Anopheles</taxon>
    </lineage>
</organism>
<feature type="compositionally biased region" description="Basic residues" evidence="1">
    <location>
        <begin position="374"/>
        <end position="383"/>
    </location>
</feature>
<dbReference type="AlphaFoldDB" id="A0AAG5D9X0"/>
<proteinExistence type="predicted"/>
<keyword evidence="3" id="KW-1185">Reference proteome</keyword>
<sequence>MASKSVRIDVSKLLPDDNEIVSQNVLFRKLLSKYSDKDKNKDELGLPMDEALKQYRSDDDEDSSLASDVLSDNDAIESDSSYDYKDAQKQLTLAVQERSEQWKNNGLDKILNDVSFKLSTTFVEDWLKQQYPNSNKQMAMDRERRVTSHDGDSTMDLTQKSNLTIQNRPNQQCISAMNSSNYEVSGSKKKIVIHQVEKTTLTTVATIFGEGTNGATLSLGSFSGIDLQGLSSFEDFKGFKIPNPVSELKYLSMKEPNPKASDGKDVVHANNAVCKGNTINRSISIEQKDGKQSTNKPRRVMQKPPKKMTSKTALNDSDDEENKPLVKHHETHTQSVCKPSRVVRNLPKKMTSKGALDDEENPLKTVKHHETNKKPTGRSRRLRISSSSDESVRKVQFPANQRKLVNGTNDQNILKSSKSKSKASECAPSTLRSKNKTVANSTKSVANEETNESIVLSSSSKVSHQPSCDLKTAETQPKLQSDVRKGVLPETPEVSVQSEKYIMSLDCQKRLTVGGHCRYNIEGTVIYRPRRIQANLPKDAKKIEITKQDLDLSAVASESKRKKFENFKRRIHPNSTVVYYMSDSEADEKEDDEQSDEDDDPLASFHPFVVFEYAYHGV</sequence>
<dbReference type="EnsemblMetazoa" id="ENSAATROPT008270">
    <property type="protein sequence ID" value="ENSAATROPP007433"/>
    <property type="gene ID" value="ENSAATROPG006730"/>
</dbReference>
<evidence type="ECO:0000313" key="3">
    <source>
        <dbReference type="Proteomes" id="UP000075880"/>
    </source>
</evidence>
<feature type="compositionally biased region" description="Polar residues" evidence="1">
    <location>
        <begin position="430"/>
        <end position="448"/>
    </location>
</feature>
<feature type="compositionally biased region" description="Basic and acidic residues" evidence="1">
    <location>
        <begin position="322"/>
        <end position="332"/>
    </location>
</feature>